<reference evidence="8" key="1">
    <citation type="journal article" date="2014" name="Front. Microbiol.">
        <title>High frequency of phylogenetically diverse reductive dehalogenase-homologous genes in deep subseafloor sedimentary metagenomes.</title>
        <authorList>
            <person name="Kawai M."/>
            <person name="Futagami T."/>
            <person name="Toyoda A."/>
            <person name="Takaki Y."/>
            <person name="Nishi S."/>
            <person name="Hori S."/>
            <person name="Arai W."/>
            <person name="Tsubouchi T."/>
            <person name="Morono Y."/>
            <person name="Uchiyama I."/>
            <person name="Ito T."/>
            <person name="Fujiyama A."/>
            <person name="Inagaki F."/>
            <person name="Takami H."/>
        </authorList>
    </citation>
    <scope>NUCLEOTIDE SEQUENCE</scope>
    <source>
        <strain evidence="8">Expedition CK06-06</strain>
    </source>
</reference>
<evidence type="ECO:0000256" key="4">
    <source>
        <dbReference type="ARBA" id="ARBA00022729"/>
    </source>
</evidence>
<evidence type="ECO:0000256" key="6">
    <source>
        <dbReference type="ARBA" id="ARBA00023295"/>
    </source>
</evidence>
<dbReference type="SMART" id="SM00812">
    <property type="entry name" value="Alpha_L_fucos"/>
    <property type="match status" value="1"/>
</dbReference>
<dbReference type="GO" id="GO:0016139">
    <property type="term" value="P:glycoside catabolic process"/>
    <property type="evidence" value="ECO:0007669"/>
    <property type="project" value="TreeGrafter"/>
</dbReference>
<dbReference type="PANTHER" id="PTHR10030">
    <property type="entry name" value="ALPHA-L-FUCOSIDASE"/>
    <property type="match status" value="1"/>
</dbReference>
<dbReference type="GO" id="GO:0006004">
    <property type="term" value="P:fucose metabolic process"/>
    <property type="evidence" value="ECO:0007669"/>
    <property type="project" value="InterPro"/>
</dbReference>
<dbReference type="Pfam" id="PF01120">
    <property type="entry name" value="Alpha_L_fucos"/>
    <property type="match status" value="1"/>
</dbReference>
<dbReference type="SUPFAM" id="SSF51445">
    <property type="entry name" value="(Trans)glycosidases"/>
    <property type="match status" value="1"/>
</dbReference>
<name>X0UX01_9ZZZZ</name>
<dbReference type="EC" id="3.2.1.51" evidence="3"/>
<proteinExistence type="inferred from homology"/>
<dbReference type="PRINTS" id="PR00741">
    <property type="entry name" value="GLHYDRLASE29"/>
</dbReference>
<evidence type="ECO:0000256" key="3">
    <source>
        <dbReference type="ARBA" id="ARBA00012662"/>
    </source>
</evidence>
<dbReference type="PANTHER" id="PTHR10030:SF37">
    <property type="entry name" value="ALPHA-L-FUCOSIDASE-RELATED"/>
    <property type="match status" value="1"/>
</dbReference>
<gene>
    <name evidence="8" type="ORF">S01H1_46053</name>
</gene>
<dbReference type="EMBL" id="BARS01029465">
    <property type="protein sequence ID" value="GAG04838.1"/>
    <property type="molecule type" value="Genomic_DNA"/>
</dbReference>
<dbReference type="InterPro" id="IPR016286">
    <property type="entry name" value="FUC_metazoa-typ"/>
</dbReference>
<sequence length="201" mass="22584">TEIPQDLVTPEQYQPQGWVTVGGKPATWEACHTFSGSWGYYRDETTWKSPEQLIQMLINSASCGGNLLMNVGPTGRGTFDDRACTALDVYADWMRTNSRSVYGCTMSRFKAPSDCRYTQSGKRLYLHIFSWPFKHIYCEGLAGKVQYAQFLHDASEVQITHGVANTERLGLPKQKGKGMLVVELPVLRPNITVPVVELFLK</sequence>
<dbReference type="InterPro" id="IPR000933">
    <property type="entry name" value="Glyco_hydro_29"/>
</dbReference>
<feature type="domain" description="Glycoside hydrolase family 29 N-terminal" evidence="7">
    <location>
        <begin position="6"/>
        <end position="98"/>
    </location>
</feature>
<dbReference type="GO" id="GO:0004560">
    <property type="term" value="F:alpha-L-fucosidase activity"/>
    <property type="evidence" value="ECO:0007669"/>
    <property type="project" value="InterPro"/>
</dbReference>
<feature type="non-terminal residue" evidence="8">
    <location>
        <position position="1"/>
    </location>
</feature>
<dbReference type="GO" id="GO:0005764">
    <property type="term" value="C:lysosome"/>
    <property type="evidence" value="ECO:0007669"/>
    <property type="project" value="TreeGrafter"/>
</dbReference>
<keyword evidence="4" id="KW-0732">Signal</keyword>
<dbReference type="Gene3D" id="3.20.20.80">
    <property type="entry name" value="Glycosidases"/>
    <property type="match status" value="1"/>
</dbReference>
<evidence type="ECO:0000259" key="7">
    <source>
        <dbReference type="Pfam" id="PF01120"/>
    </source>
</evidence>
<evidence type="ECO:0000256" key="1">
    <source>
        <dbReference type="ARBA" id="ARBA00004071"/>
    </source>
</evidence>
<evidence type="ECO:0000256" key="2">
    <source>
        <dbReference type="ARBA" id="ARBA00007951"/>
    </source>
</evidence>
<comment type="function">
    <text evidence="1">Alpha-L-fucosidase is responsible for hydrolyzing the alpha-1,6-linked fucose joined to the reducing-end N-acetylglucosamine of the carbohydrate moieties of glycoproteins.</text>
</comment>
<keyword evidence="6" id="KW-0326">Glycosidase</keyword>
<dbReference type="InterPro" id="IPR017853">
    <property type="entry name" value="GH"/>
</dbReference>
<keyword evidence="5" id="KW-0378">Hydrolase</keyword>
<dbReference type="InterPro" id="IPR057739">
    <property type="entry name" value="Glyco_hydro_29_N"/>
</dbReference>
<comment type="caution">
    <text evidence="8">The sequence shown here is derived from an EMBL/GenBank/DDBJ whole genome shotgun (WGS) entry which is preliminary data.</text>
</comment>
<evidence type="ECO:0000313" key="8">
    <source>
        <dbReference type="EMBL" id="GAG04838.1"/>
    </source>
</evidence>
<dbReference type="AlphaFoldDB" id="X0UX01"/>
<protein>
    <recommendedName>
        <fullName evidence="3">alpha-L-fucosidase</fullName>
        <ecNumber evidence="3">3.2.1.51</ecNumber>
    </recommendedName>
</protein>
<comment type="similarity">
    <text evidence="2">Belongs to the glycosyl hydrolase 29 family.</text>
</comment>
<accession>X0UX01</accession>
<evidence type="ECO:0000256" key="5">
    <source>
        <dbReference type="ARBA" id="ARBA00022801"/>
    </source>
</evidence>
<organism evidence="8">
    <name type="scientific">marine sediment metagenome</name>
    <dbReference type="NCBI Taxonomy" id="412755"/>
    <lineage>
        <taxon>unclassified sequences</taxon>
        <taxon>metagenomes</taxon>
        <taxon>ecological metagenomes</taxon>
    </lineage>
</organism>